<keyword evidence="2" id="KW-1185">Reference proteome</keyword>
<dbReference type="AlphaFoldDB" id="A0A4Z1K5H2"/>
<name>A0A4Z1K5H2_9HELO</name>
<organism evidence="1 2">
    <name type="scientific">Botrytis porri</name>
    <dbReference type="NCBI Taxonomy" id="87229"/>
    <lineage>
        <taxon>Eukaryota</taxon>
        <taxon>Fungi</taxon>
        <taxon>Dikarya</taxon>
        <taxon>Ascomycota</taxon>
        <taxon>Pezizomycotina</taxon>
        <taxon>Leotiomycetes</taxon>
        <taxon>Helotiales</taxon>
        <taxon>Sclerotiniaceae</taxon>
        <taxon>Botrytis</taxon>
    </lineage>
</organism>
<evidence type="ECO:0000313" key="1">
    <source>
        <dbReference type="EMBL" id="TGO81391.1"/>
    </source>
</evidence>
<reference evidence="1 2" key="1">
    <citation type="submission" date="2017-12" db="EMBL/GenBank/DDBJ databases">
        <title>Comparative genomics of Botrytis spp.</title>
        <authorList>
            <person name="Valero-Jimenez C.A."/>
            <person name="Tapia P."/>
            <person name="Veloso J."/>
            <person name="Silva-Moreno E."/>
            <person name="Staats M."/>
            <person name="Valdes J.H."/>
            <person name="Van Kan J.A.L."/>
        </authorList>
    </citation>
    <scope>NUCLEOTIDE SEQUENCE [LARGE SCALE GENOMIC DNA]</scope>
    <source>
        <strain evidence="1 2">MUCL3349</strain>
    </source>
</reference>
<sequence>MPNRPISHQRSASAVFPFYKPVTDKSFYKHIYEEREERKRISKPNTIHGKLLKPSEVRKHHEWEAHKHDIFFYYMRNSSSAGILREITATDYRCPSQSPRTCDNRLEAWGYLFNPQSRQIFLIRLREEAAAWEGTIQLELQRNFSVVSDLSNLETDAGPSHVHVNVFNSPFGFGDSPTLGVAIGKTITDVIKPLQHTASKFIMPPDPEILDHPFQLDSVSPRSFEEFTNEQIPTNTSLPSSASS</sequence>
<protein>
    <submittedName>
        <fullName evidence="1">Uncharacterized protein</fullName>
    </submittedName>
</protein>
<dbReference type="Proteomes" id="UP000297280">
    <property type="component" value="Unassembled WGS sequence"/>
</dbReference>
<gene>
    <name evidence="1" type="ORF">BPOR_1175g00010</name>
</gene>
<evidence type="ECO:0000313" key="2">
    <source>
        <dbReference type="Proteomes" id="UP000297280"/>
    </source>
</evidence>
<dbReference type="EMBL" id="PQXO01001168">
    <property type="protein sequence ID" value="TGO81391.1"/>
    <property type="molecule type" value="Genomic_DNA"/>
</dbReference>
<accession>A0A4Z1K5H2</accession>
<comment type="caution">
    <text evidence="1">The sequence shown here is derived from an EMBL/GenBank/DDBJ whole genome shotgun (WGS) entry which is preliminary data.</text>
</comment>
<proteinExistence type="predicted"/>
<dbReference type="STRING" id="87229.A0A4Z1K5H2"/>